<feature type="transmembrane region" description="Helical" evidence="1">
    <location>
        <begin position="49"/>
        <end position="70"/>
    </location>
</feature>
<evidence type="ECO:0000313" key="3">
    <source>
        <dbReference type="Proteomes" id="UP000034696"/>
    </source>
</evidence>
<keyword evidence="1" id="KW-0812">Transmembrane</keyword>
<sequence>MKDNEISEWEFGVLRLFSEVIWFSLAIIILTALGIFFGDIKHYAYSGEFILKMIFVGVIVANGAVLNLYVMPRILLSAKSEDRGYEPGRAVRKISFALGAISLVSWFSAFFLGYVYLPLADVPRLFFIYVALVFCAIIVSQIVESRFVPARRTF</sequence>
<evidence type="ECO:0000313" key="2">
    <source>
        <dbReference type="EMBL" id="KKU04609.1"/>
    </source>
</evidence>
<dbReference type="EMBL" id="LCKT01000013">
    <property type="protein sequence ID" value="KKU04609.1"/>
    <property type="molecule type" value="Genomic_DNA"/>
</dbReference>
<feature type="transmembrane region" description="Helical" evidence="1">
    <location>
        <begin position="96"/>
        <end position="119"/>
    </location>
</feature>
<keyword evidence="1" id="KW-0472">Membrane</keyword>
<gene>
    <name evidence="2" type="ORF">UX06_C0013G0012</name>
</gene>
<feature type="transmembrane region" description="Helical" evidence="1">
    <location>
        <begin position="125"/>
        <end position="143"/>
    </location>
</feature>
<accession>A0A0G1M8K3</accession>
<dbReference type="Proteomes" id="UP000034696">
    <property type="component" value="Unassembled WGS sequence"/>
</dbReference>
<organism evidence="2 3">
    <name type="scientific">Candidatus Giovannonibacteria bacterium GW2011_GWA2_45_21</name>
    <dbReference type="NCBI Taxonomy" id="1618649"/>
    <lineage>
        <taxon>Bacteria</taxon>
        <taxon>Candidatus Giovannoniibacteriota</taxon>
    </lineage>
</organism>
<feature type="transmembrane region" description="Helical" evidence="1">
    <location>
        <begin position="12"/>
        <end position="37"/>
    </location>
</feature>
<name>A0A0G1M8K3_9BACT</name>
<keyword evidence="1" id="KW-1133">Transmembrane helix</keyword>
<dbReference type="AlphaFoldDB" id="A0A0G1M8K3"/>
<proteinExistence type="predicted"/>
<evidence type="ECO:0000256" key="1">
    <source>
        <dbReference type="SAM" id="Phobius"/>
    </source>
</evidence>
<comment type="caution">
    <text evidence="2">The sequence shown here is derived from an EMBL/GenBank/DDBJ whole genome shotgun (WGS) entry which is preliminary data.</text>
</comment>
<protein>
    <submittedName>
        <fullName evidence="2">Uncharacterized protein</fullName>
    </submittedName>
</protein>
<reference evidence="2 3" key="1">
    <citation type="journal article" date="2015" name="Nature">
        <title>rRNA introns, odd ribosomes, and small enigmatic genomes across a large radiation of phyla.</title>
        <authorList>
            <person name="Brown C.T."/>
            <person name="Hug L.A."/>
            <person name="Thomas B.C."/>
            <person name="Sharon I."/>
            <person name="Castelle C.J."/>
            <person name="Singh A."/>
            <person name="Wilkins M.J."/>
            <person name="Williams K.H."/>
            <person name="Banfield J.F."/>
        </authorList>
    </citation>
    <scope>NUCLEOTIDE SEQUENCE [LARGE SCALE GENOMIC DNA]</scope>
</reference>